<feature type="transmembrane region" description="Helical" evidence="1">
    <location>
        <begin position="147"/>
        <end position="167"/>
    </location>
</feature>
<reference evidence="3 5" key="1">
    <citation type="submission" date="2015-10" db="EMBL/GenBank/DDBJ databases">
        <title>Draft genome sequence of Salegentibacter salinarum KCTC 12975.</title>
        <authorList>
            <person name="Lin W."/>
            <person name="Zheng Q."/>
        </authorList>
    </citation>
    <scope>NUCLEOTIDE SEQUENCE [LARGE SCALE GENOMIC DNA]</scope>
    <source>
        <strain evidence="3 5">KCTC 12974</strain>
    </source>
</reference>
<keyword evidence="1" id="KW-0472">Membrane</keyword>
<dbReference type="InterPro" id="IPR005625">
    <property type="entry name" value="PepSY-ass_TM"/>
</dbReference>
<dbReference type="EMBL" id="MJBR01000049">
    <property type="protein sequence ID" value="OEY71526.1"/>
    <property type="molecule type" value="Genomic_DNA"/>
</dbReference>
<gene>
    <name evidence="3" type="ORF">APR40_05190</name>
    <name evidence="2" type="ORF">BHS39_05190</name>
</gene>
<proteinExistence type="predicted"/>
<feature type="transmembrane region" description="Helical" evidence="1">
    <location>
        <begin position="197"/>
        <end position="217"/>
    </location>
</feature>
<evidence type="ECO:0000313" key="4">
    <source>
        <dbReference type="Proteomes" id="UP000176009"/>
    </source>
</evidence>
<keyword evidence="4" id="KW-1185">Reference proteome</keyword>
<evidence type="ECO:0000256" key="1">
    <source>
        <dbReference type="SAM" id="Phobius"/>
    </source>
</evidence>
<keyword evidence="1" id="KW-1133">Transmembrane helix</keyword>
<feature type="transmembrane region" description="Helical" evidence="1">
    <location>
        <begin position="341"/>
        <end position="363"/>
    </location>
</feature>
<dbReference type="OrthoDB" id="111691at2"/>
<protein>
    <submittedName>
        <fullName evidence="3">Peptidase</fullName>
    </submittedName>
</protein>
<feature type="transmembrane region" description="Helical" evidence="1">
    <location>
        <begin position="20"/>
        <end position="42"/>
    </location>
</feature>
<dbReference type="EMBL" id="LKTR01000054">
    <property type="protein sequence ID" value="PKD16315.1"/>
    <property type="molecule type" value="Genomic_DNA"/>
</dbReference>
<name>A0A2N0TNK5_9FLAO</name>
<evidence type="ECO:0000313" key="3">
    <source>
        <dbReference type="EMBL" id="PKD16315.1"/>
    </source>
</evidence>
<evidence type="ECO:0000313" key="2">
    <source>
        <dbReference type="EMBL" id="OEY71526.1"/>
    </source>
</evidence>
<dbReference type="PANTHER" id="PTHR34219:SF3">
    <property type="entry name" value="BLL7967 PROTEIN"/>
    <property type="match status" value="1"/>
</dbReference>
<accession>A0A2N0TNK5</accession>
<dbReference type="Proteomes" id="UP000176009">
    <property type="component" value="Unassembled WGS sequence"/>
</dbReference>
<organism evidence="3 5">
    <name type="scientific">Salegentibacter salarius</name>
    <dbReference type="NCBI Taxonomy" id="435906"/>
    <lineage>
        <taxon>Bacteria</taxon>
        <taxon>Pseudomonadati</taxon>
        <taxon>Bacteroidota</taxon>
        <taxon>Flavobacteriia</taxon>
        <taxon>Flavobacteriales</taxon>
        <taxon>Flavobacteriaceae</taxon>
        <taxon>Salegentibacter</taxon>
    </lineage>
</organism>
<dbReference type="RefSeq" id="WP_070055172.1">
    <property type="nucleotide sequence ID" value="NZ_FVZF01000005.1"/>
</dbReference>
<evidence type="ECO:0000313" key="5">
    <source>
        <dbReference type="Proteomes" id="UP000232533"/>
    </source>
</evidence>
<dbReference type="Pfam" id="PF03929">
    <property type="entry name" value="PepSY_TM"/>
    <property type="match status" value="1"/>
</dbReference>
<dbReference type="AlphaFoldDB" id="A0A2N0TNK5"/>
<keyword evidence="1" id="KW-0812">Transmembrane</keyword>
<comment type="caution">
    <text evidence="3">The sequence shown here is derived from an EMBL/GenBank/DDBJ whole genome shotgun (WGS) entry which is preliminary data.</text>
</comment>
<reference evidence="2 4" key="2">
    <citation type="submission" date="2016-09" db="EMBL/GenBank/DDBJ databases">
        <title>Genome Sequence of Salegentibacter salarius,Isolated from a Marine Solar Saltern of the Yellow Sea in South Korea.</title>
        <authorList>
            <person name="Zheng Q."/>
            <person name="Liu Y."/>
        </authorList>
    </citation>
    <scope>NUCLEOTIDE SEQUENCE [LARGE SCALE GENOMIC DNA]</scope>
    <source>
        <strain evidence="2 4">KCTC 12974</strain>
    </source>
</reference>
<sequence length="374" mass="43209">MKNKKAKNKSFKKFIAKLHLWLGLGSGLIVFIVAVTGCIFVFHDEIKDITRDYRKVTPETSAYVAPSNLQNKTKNIFPEAQPGMVVYQGSDRSAFVYSMIDDEPHHIYFNPYSAEFLQKENLENDFFLIVEDLHMHLWLPEKIGKQVVGISTLIFVFMLISGIILWWPKKQKNLNKKLQIKWNAKWRRVNYDWHSVTGLYISLIALFVAITGLSFSYEWMNHGLYDLANFWQEKPKDELNIQFEEAEYSENAMDIALARTLKLKPEDEMFFVWEQGGSAPITTGSYPDALDYDHQSNFYFHPKTGALLEDHEYSSKSAGMKLQEMTYGLHTGQYFGITGKIIAFFASLFVAALPVTGFLIWYGRRNKKQAAIKK</sequence>
<dbReference type="Proteomes" id="UP000232533">
    <property type="component" value="Unassembled WGS sequence"/>
</dbReference>
<dbReference type="PANTHER" id="PTHR34219">
    <property type="entry name" value="IRON-REGULATED INNER MEMBRANE PROTEIN-RELATED"/>
    <property type="match status" value="1"/>
</dbReference>